<dbReference type="HOGENOM" id="CLU_294056_0_0_1"/>
<evidence type="ECO:0000313" key="2">
    <source>
        <dbReference type="EMBL" id="KIW44604.1"/>
    </source>
</evidence>
<feature type="compositionally biased region" description="Low complexity" evidence="1">
    <location>
        <begin position="257"/>
        <end position="268"/>
    </location>
</feature>
<feature type="compositionally biased region" description="Polar residues" evidence="1">
    <location>
        <begin position="994"/>
        <end position="1024"/>
    </location>
</feature>
<feature type="compositionally biased region" description="Low complexity" evidence="1">
    <location>
        <begin position="1032"/>
        <end position="1043"/>
    </location>
</feature>
<dbReference type="Proteomes" id="UP000053342">
    <property type="component" value="Unassembled WGS sequence"/>
</dbReference>
<proteinExistence type="predicted"/>
<reference evidence="2 3" key="1">
    <citation type="submission" date="2015-01" db="EMBL/GenBank/DDBJ databases">
        <title>The Genome Sequence of Exophiala oligosperma CBS72588.</title>
        <authorList>
            <consortium name="The Broad Institute Genomics Platform"/>
            <person name="Cuomo C."/>
            <person name="de Hoog S."/>
            <person name="Gorbushina A."/>
            <person name="Stielow B."/>
            <person name="Teixiera M."/>
            <person name="Abouelleil A."/>
            <person name="Chapman S.B."/>
            <person name="Priest M."/>
            <person name="Young S.K."/>
            <person name="Wortman J."/>
            <person name="Nusbaum C."/>
            <person name="Birren B."/>
        </authorList>
    </citation>
    <scope>NUCLEOTIDE SEQUENCE [LARGE SCALE GENOMIC DNA]</scope>
    <source>
        <strain evidence="2 3">CBS 72588</strain>
    </source>
</reference>
<dbReference type="VEuPathDB" id="FungiDB:PV06_03060"/>
<feature type="compositionally biased region" description="Polar residues" evidence="1">
    <location>
        <begin position="1065"/>
        <end position="1075"/>
    </location>
</feature>
<dbReference type="OrthoDB" id="4120896at2759"/>
<feature type="compositionally biased region" description="Basic and acidic residues" evidence="1">
    <location>
        <begin position="235"/>
        <end position="246"/>
    </location>
</feature>
<sequence>MAPPEGYFDLEPGFETEIFQNKRFGKLRLATEELICVAMAARILFLLKNEHSSSCIPCHILTEFNVEIDSETIRAVVEKDFEVTEEDLSTGEYMVATAPPIRGPGYHGGHILPAGIAYECINLRDYGVGFVMQYAQVQWGLSVPEHVVATLIDDWVLMVTRVGDGVPDDARPHHEGRRITQLALQPYPELEQRDVLFQHAPPQYEPRPIYRNNSGQEVLLRHPREIPDSYPRGSRARDVPTYRDGEAPPAYSDRQPHSTVSAPPSSSSRQEVHPVTTYADSEHRSTISNSSAEAVIPKGRHFVETDIVTYSKIDISNYLFFNMPAVLLDDELGPLTFPHVSRDFRRFLLLTMLGRTRPIHVVEMWPQYRLGSTGGLTLSGKRVAKLVRDIVNELKVSACATSRRILAGMPIIDNREGLLILLRHMQRARGVRELGNFVSDSAFWRAAFEEIKIADNLHVQTILKRDPVRVFPTVSTLERLLDDIRNLRSEDKSFQVTFQFSRGTPRILVSVAGVDTQPALSIGELEGDRHHQLSGHEYRRYVNLLEGARNILQGAIGAMSDESFIVARHQLERFVRAGVRTVAHHGESVQQLQEALERVHTLSNSKEASRINPEYWAAIMTNSSLAIVGLLSTSRAWVIIPTSDEPPRQLAFVYRPKPLASMSTHSFRFHLNVIKNIHRLGPQLMHTFTPPSEVSLTMEQFHQEYDNFLVQWEAYKLTYLPGVDDYEFEHLNKIYKRGLARLYGIIGRIEGACSAATAECKAALRQELSTHLKLRHSLVDRIASCERSPFAPDLDLDIKEVKIAMNRYSTEFLRVQAWYLKGNQRPMDPAYHEDMATEVDQMLTDLEADLAWFELEAAEEQDEAPEEHDDIAAVTSVDDVETRPESSHALAIDQTMSSAEEDETASSRGSDEALRQDEEVPIPGRNVYASAPTHGGQTLPQQHGNTVADQSFRSLLEGNDDSSDPSGFQNADIATSLPGSRESPIIADDRASLDTPQVEPSQAEPATSDASGTLTSEPQSSNEVSVPDGGNASSSSATSESASNIVPHGHPTGPLQDNNSEDQGQEGSDQESQPEFSDVSAAVVDFLRRWRERARLRRESR</sequence>
<gene>
    <name evidence="2" type="ORF">PV06_03060</name>
</gene>
<dbReference type="STRING" id="215243.A0A0D2E9J2"/>
<feature type="compositionally biased region" description="Polar residues" evidence="1">
    <location>
        <begin position="935"/>
        <end position="953"/>
    </location>
</feature>
<feature type="region of interest" description="Disordered" evidence="1">
    <location>
        <begin position="876"/>
        <end position="1080"/>
    </location>
</feature>
<keyword evidence="3" id="KW-1185">Reference proteome</keyword>
<protein>
    <submittedName>
        <fullName evidence="2">Uncharacterized protein</fullName>
    </submittedName>
</protein>
<dbReference type="EMBL" id="KN847334">
    <property type="protein sequence ID" value="KIW44604.1"/>
    <property type="molecule type" value="Genomic_DNA"/>
</dbReference>
<feature type="region of interest" description="Disordered" evidence="1">
    <location>
        <begin position="221"/>
        <end position="291"/>
    </location>
</feature>
<dbReference type="RefSeq" id="XP_016264820.1">
    <property type="nucleotide sequence ID" value="XM_016403815.1"/>
</dbReference>
<accession>A0A0D2E9J2</accession>
<feature type="compositionally biased region" description="Basic and acidic residues" evidence="1">
    <location>
        <begin position="909"/>
        <end position="918"/>
    </location>
</feature>
<dbReference type="AlphaFoldDB" id="A0A0D2E9J2"/>
<evidence type="ECO:0000313" key="3">
    <source>
        <dbReference type="Proteomes" id="UP000053342"/>
    </source>
</evidence>
<evidence type="ECO:0000256" key="1">
    <source>
        <dbReference type="SAM" id="MobiDB-lite"/>
    </source>
</evidence>
<organism evidence="2 3">
    <name type="scientific">Exophiala oligosperma</name>
    <dbReference type="NCBI Taxonomy" id="215243"/>
    <lineage>
        <taxon>Eukaryota</taxon>
        <taxon>Fungi</taxon>
        <taxon>Dikarya</taxon>
        <taxon>Ascomycota</taxon>
        <taxon>Pezizomycotina</taxon>
        <taxon>Eurotiomycetes</taxon>
        <taxon>Chaetothyriomycetidae</taxon>
        <taxon>Chaetothyriales</taxon>
        <taxon>Herpotrichiellaceae</taxon>
        <taxon>Exophiala</taxon>
    </lineage>
</organism>
<dbReference type="GeneID" id="27355134"/>
<feature type="compositionally biased region" description="Polar residues" evidence="1">
    <location>
        <begin position="964"/>
        <end position="973"/>
    </location>
</feature>
<name>A0A0D2E9J2_9EURO</name>